<sequence length="73" mass="8180">MDQRWRVRWNDPANWRDLQFVAIAPFTMGVVASLRTLARGSAGRPTPLGSKEFASAQTWKCHRVARAVVTVAL</sequence>
<dbReference type="EMBL" id="FPJO01000006">
    <property type="protein sequence ID" value="SFX80942.1"/>
    <property type="molecule type" value="Genomic_DNA"/>
</dbReference>
<evidence type="ECO:0000313" key="2">
    <source>
        <dbReference type="Proteomes" id="UP000181909"/>
    </source>
</evidence>
<evidence type="ECO:0000313" key="1">
    <source>
        <dbReference type="EMBL" id="SFX80942.1"/>
    </source>
</evidence>
<gene>
    <name evidence="1" type="ORF">SAMN02787144_1006254</name>
</gene>
<name>A0A1K2A387_STRAR</name>
<reference evidence="1 2" key="1">
    <citation type="submission" date="2016-11" db="EMBL/GenBank/DDBJ databases">
        <authorList>
            <person name="Jaros S."/>
            <person name="Januszkiewicz K."/>
            <person name="Wedrychowicz H."/>
        </authorList>
    </citation>
    <scope>NUCLEOTIDE SEQUENCE [LARGE SCALE GENOMIC DNA]</scope>
    <source>
        <strain evidence="1 2">OK807</strain>
    </source>
</reference>
<dbReference type="STRING" id="1893.SAMN02787144_1006254"/>
<dbReference type="AlphaFoldDB" id="A0A1K2A387"/>
<organism evidence="1 2">
    <name type="scientific">Streptomyces atratus</name>
    <dbReference type="NCBI Taxonomy" id="1893"/>
    <lineage>
        <taxon>Bacteria</taxon>
        <taxon>Bacillati</taxon>
        <taxon>Actinomycetota</taxon>
        <taxon>Actinomycetes</taxon>
        <taxon>Kitasatosporales</taxon>
        <taxon>Streptomycetaceae</taxon>
        <taxon>Streptomyces</taxon>
    </lineage>
</organism>
<proteinExistence type="predicted"/>
<dbReference type="RefSeq" id="WP_371268589.1">
    <property type="nucleotide sequence ID" value="NZ_FPJO01000006.1"/>
</dbReference>
<accession>A0A1K2A387</accession>
<dbReference type="Proteomes" id="UP000181909">
    <property type="component" value="Unassembled WGS sequence"/>
</dbReference>
<protein>
    <submittedName>
        <fullName evidence="1">Uncharacterized protein</fullName>
    </submittedName>
</protein>